<gene>
    <name evidence="2" type="ORF">AWC06_22225</name>
</gene>
<dbReference type="RefSeq" id="WP_085199360.1">
    <property type="nucleotide sequence ID" value="NZ_LNAN01000007.1"/>
</dbReference>
<comment type="caution">
    <text evidence="2">The sequence shown here is derived from an EMBL/GenBank/DDBJ whole genome shotgun (WGS) entry which is preliminary data.</text>
</comment>
<sequence>MDWLSSLHYGDVPAYLSTAVAIVFGTLGWCSSRRSKKAEKAATEQAAKATEAAQGAAAAQRQIAEDTKRFATAQETHTALLQGAAEQAERFPWDIRRIGNSMDFRLVNLTNTRKYQVAVTGEPAGRPAGVFRMGGGGENQFDYIDGRETVELDLFVAAQTMDRSITVSWRPTQDHTGDPWTQRIGLP</sequence>
<dbReference type="EMBL" id="LQOW01000028">
    <property type="protein sequence ID" value="ORV58030.1"/>
    <property type="molecule type" value="Genomic_DNA"/>
</dbReference>
<dbReference type="Proteomes" id="UP000194000">
    <property type="component" value="Unassembled WGS sequence"/>
</dbReference>
<feature type="transmembrane region" description="Helical" evidence="1">
    <location>
        <begin position="12"/>
        <end position="30"/>
    </location>
</feature>
<keyword evidence="1" id="KW-0812">Transmembrane</keyword>
<accession>A0A1X1UMF9</accession>
<evidence type="ECO:0000256" key="1">
    <source>
        <dbReference type="SAM" id="Phobius"/>
    </source>
</evidence>
<evidence type="ECO:0000313" key="2">
    <source>
        <dbReference type="EMBL" id="ORV58030.1"/>
    </source>
</evidence>
<proteinExistence type="predicted"/>
<evidence type="ECO:0000313" key="3">
    <source>
        <dbReference type="Proteomes" id="UP000194000"/>
    </source>
</evidence>
<dbReference type="OrthoDB" id="9874898at2"/>
<keyword evidence="1" id="KW-1133">Transmembrane helix</keyword>
<keyword evidence="1" id="KW-0472">Membrane</keyword>
<dbReference type="AlphaFoldDB" id="A0A1X1UMF9"/>
<reference evidence="2 3" key="1">
    <citation type="submission" date="2016-01" db="EMBL/GenBank/DDBJ databases">
        <title>The new phylogeny of the genus Mycobacterium.</title>
        <authorList>
            <person name="Tarcisio F."/>
            <person name="Conor M."/>
            <person name="Antonella G."/>
            <person name="Elisabetta G."/>
            <person name="Giulia F.S."/>
            <person name="Sara T."/>
            <person name="Anna F."/>
            <person name="Clotilde B."/>
            <person name="Roberto B."/>
            <person name="Veronica D.S."/>
            <person name="Fabio R."/>
            <person name="Monica P."/>
            <person name="Olivier J."/>
            <person name="Enrico T."/>
            <person name="Nicola S."/>
        </authorList>
    </citation>
    <scope>NUCLEOTIDE SEQUENCE [LARGE SCALE GENOMIC DNA]</scope>
    <source>
        <strain evidence="2 3">DSM 45731</strain>
    </source>
</reference>
<keyword evidence="3" id="KW-1185">Reference proteome</keyword>
<name>A0A1X1UMF9_9MYCO</name>
<organism evidence="2 3">
    <name type="scientific">Mycobacterium fragae</name>
    <dbReference type="NCBI Taxonomy" id="1260918"/>
    <lineage>
        <taxon>Bacteria</taxon>
        <taxon>Bacillati</taxon>
        <taxon>Actinomycetota</taxon>
        <taxon>Actinomycetes</taxon>
        <taxon>Mycobacteriales</taxon>
        <taxon>Mycobacteriaceae</taxon>
        <taxon>Mycobacterium</taxon>
    </lineage>
</organism>
<protein>
    <submittedName>
        <fullName evidence="2">Uncharacterized protein</fullName>
    </submittedName>
</protein>